<dbReference type="RefSeq" id="XP_056057605.1">
    <property type="nucleotide sequence ID" value="XM_056198976.1"/>
</dbReference>
<reference evidence="2" key="1">
    <citation type="journal article" date="2023" name="Access Microbiol">
        <title>De-novo genome assembly for Akanthomyces muscarius, a biocontrol agent of insect agricultural pests.</title>
        <authorList>
            <person name="Erdos Z."/>
            <person name="Studholme D.J."/>
            <person name="Raymond B."/>
            <person name="Sharma M."/>
        </authorList>
    </citation>
    <scope>NUCLEOTIDE SEQUENCE</scope>
    <source>
        <strain evidence="2">Ve6</strain>
    </source>
</reference>
<name>A0A9W8QJV9_AKAMU</name>
<feature type="transmembrane region" description="Helical" evidence="1">
    <location>
        <begin position="103"/>
        <end position="122"/>
    </location>
</feature>
<dbReference type="Proteomes" id="UP001144673">
    <property type="component" value="Unassembled WGS sequence"/>
</dbReference>
<comment type="caution">
    <text evidence="2">The sequence shown here is derived from an EMBL/GenBank/DDBJ whole genome shotgun (WGS) entry which is preliminary data.</text>
</comment>
<keyword evidence="1" id="KW-0472">Membrane</keyword>
<keyword evidence="1" id="KW-0812">Transmembrane</keyword>
<feature type="transmembrane region" description="Helical" evidence="1">
    <location>
        <begin position="13"/>
        <end position="32"/>
    </location>
</feature>
<feature type="transmembrane region" description="Helical" evidence="1">
    <location>
        <begin position="184"/>
        <end position="207"/>
    </location>
</feature>
<dbReference type="GeneID" id="80894901"/>
<keyword evidence="3" id="KW-1185">Reference proteome</keyword>
<dbReference type="AlphaFoldDB" id="A0A9W8QJV9"/>
<gene>
    <name evidence="2" type="ORF">LMH87_007742</name>
</gene>
<protein>
    <submittedName>
        <fullName evidence="2">Uncharacterized protein</fullName>
    </submittedName>
</protein>
<organism evidence="2 3">
    <name type="scientific">Akanthomyces muscarius</name>
    <name type="common">Entomopathogenic fungus</name>
    <name type="synonym">Lecanicillium muscarium</name>
    <dbReference type="NCBI Taxonomy" id="2231603"/>
    <lineage>
        <taxon>Eukaryota</taxon>
        <taxon>Fungi</taxon>
        <taxon>Dikarya</taxon>
        <taxon>Ascomycota</taxon>
        <taxon>Pezizomycotina</taxon>
        <taxon>Sordariomycetes</taxon>
        <taxon>Hypocreomycetidae</taxon>
        <taxon>Hypocreales</taxon>
        <taxon>Cordycipitaceae</taxon>
        <taxon>Akanthomyces</taxon>
    </lineage>
</organism>
<dbReference type="EMBL" id="JAJHUN010000003">
    <property type="protein sequence ID" value="KAJ4159800.1"/>
    <property type="molecule type" value="Genomic_DNA"/>
</dbReference>
<feature type="transmembrane region" description="Helical" evidence="1">
    <location>
        <begin position="237"/>
        <end position="257"/>
    </location>
</feature>
<proteinExistence type="predicted"/>
<evidence type="ECO:0000313" key="2">
    <source>
        <dbReference type="EMBL" id="KAJ4159800.1"/>
    </source>
</evidence>
<keyword evidence="1" id="KW-1133">Transmembrane helix</keyword>
<sequence length="286" mass="32662">MAARSAWRVSQKAFVPLSTLMIIFALFSFVGYRSPLRKDGSAILFTTSRMPTEEHFLNYRKKAAPQWIYKGMHVVPAIIRSIAMPLQHIESLRKRWPVLHRTAGYFILSLSLLLSMSGYWFFFSDNAYTHKNVFHMHTFKGLGPVSWPTFELTLWVIAPFYWLTIYKAAVTARAKDFVRHRKWAVLHTICASFISVERFTLTALYGIGYVLSFLPQDRVHEFFGVGHEVEDIVEAELGVFALANVLAHAVILSWLAYECGRAGYFDGVKRCLSSNVGGNKNPKKVE</sequence>
<accession>A0A9W8QJV9</accession>
<feature type="transmembrane region" description="Helical" evidence="1">
    <location>
        <begin position="142"/>
        <end position="163"/>
    </location>
</feature>
<evidence type="ECO:0000313" key="3">
    <source>
        <dbReference type="Proteomes" id="UP001144673"/>
    </source>
</evidence>
<evidence type="ECO:0000256" key="1">
    <source>
        <dbReference type="SAM" id="Phobius"/>
    </source>
</evidence>